<organism evidence="3 4">
    <name type="scientific">Paenibacillus catalpae</name>
    <dbReference type="NCBI Taxonomy" id="1045775"/>
    <lineage>
        <taxon>Bacteria</taxon>
        <taxon>Bacillati</taxon>
        <taxon>Bacillota</taxon>
        <taxon>Bacilli</taxon>
        <taxon>Bacillales</taxon>
        <taxon>Paenibacillaceae</taxon>
        <taxon>Paenibacillus</taxon>
    </lineage>
</organism>
<dbReference type="Gene3D" id="2.60.40.1080">
    <property type="match status" value="1"/>
</dbReference>
<dbReference type="PANTHER" id="PTHR40446:SF2">
    <property type="entry name" value="N-ACETYLGLUCOSAMINE-1-PHOSPHODIESTER ALPHA-N-ACETYLGLUCOSAMINIDASE"/>
    <property type="match status" value="1"/>
</dbReference>
<gene>
    <name evidence="3" type="ORF">SAMN05216378_5671</name>
</gene>
<dbReference type="SUPFAM" id="SSF55383">
    <property type="entry name" value="Copper amine oxidase, domain N"/>
    <property type="match status" value="1"/>
</dbReference>
<dbReference type="Pfam" id="PF07833">
    <property type="entry name" value="Cu_amine_oxidN1"/>
    <property type="match status" value="1"/>
</dbReference>
<dbReference type="InterPro" id="IPR018711">
    <property type="entry name" value="NAGPA"/>
</dbReference>
<feature type="domain" description="Phosphodiester glycosidase" evidence="2">
    <location>
        <begin position="243"/>
        <end position="431"/>
    </location>
</feature>
<dbReference type="InterPro" id="IPR036582">
    <property type="entry name" value="Mao_N_sf"/>
</dbReference>
<dbReference type="Proteomes" id="UP000198855">
    <property type="component" value="Unassembled WGS sequence"/>
</dbReference>
<dbReference type="EMBL" id="FOMT01000006">
    <property type="protein sequence ID" value="SFF24727.1"/>
    <property type="molecule type" value="Genomic_DNA"/>
</dbReference>
<evidence type="ECO:0000313" key="4">
    <source>
        <dbReference type="Proteomes" id="UP000198855"/>
    </source>
</evidence>
<dbReference type="OrthoDB" id="9809781at2"/>
<accession>A0A1I2H6W8</accession>
<sequence>MSKLHNSKVRQTGSLGKKIAVVVIGGTLLAQPVSSAISFDWNPLQVGTAAAATAQPSLKLLQQSYVTAGAQRMDYLWTTTRSGKAAKANIHVIEVDLSNPYVSLDVMSGKNDTIGKLNTVMNMTKENGAVAGINADVFITTTEGSPMGAQVTSGTLMTSPMQIKGMYAFAVTKDRKPTIDSFTFDGTVMSADGSSFVLTGLNQSAYMPEGGTSNYSHANALFIYNSAWGGAERPKNSSATPTEALVVGGVVQQISEGKPLTGAIPADGYILRGHGTAAKFIVEHLQVGQAVTSDYSLVSATTGQKVDPSSFEMLVGGHTILVNNGAAASFSRDITGVSGSSYVSRSAVGYSKDGTKVYLITSEDYGDSTGLNLKELQQVMVKLGVYKGINLDGGGSTTMIDRPLGETAVRLAHSTQYETTQRSVANGIGVFTTAPQGNLKGIAISGSNVLFVGQKASFSVKGYDTYYNPYTVDGSNAAWSGSAAGIGTFNGNTFTAAKPGSTKITVKSGSVTATYPVEVIGKDQIAELKLDTAAGALSNGATVSIPVKVTLKNGKTYKLSGDSLKWEFTGFTATASGDTLTVNSVNQGATTGYAIGRYDGYPTMIPFTQGGSEKTLENFENVNYGINSQVTPAATTTGSVKLVTDIPGQTSGKALQISYDFSAGTGTKAVYAQFNGTSGKSVEGSPVSMTMDVYGDKSLNWLRAEFIDANGTAHLVDLAKQLDWTGWKSVKADLSGKGMAYPVKLKRVYVVTTPDGQDERAATGTVGLDNIKLQYAATATTPTKGHIEMTIGKKSAVSNGKTIAMEVAPFETGGTTYVPIRFVTDAMGVTLKWDNKLNRVTVLNGSKMLEMVIGKKEIIINGALSETEVAPIIKNGRTLIPIRLFSEKLGLKVTYDSKTKKIAID</sequence>
<dbReference type="RefSeq" id="WP_091189991.1">
    <property type="nucleotide sequence ID" value="NZ_FOMT01000006.1"/>
</dbReference>
<proteinExistence type="predicted"/>
<reference evidence="4" key="1">
    <citation type="submission" date="2016-10" db="EMBL/GenBank/DDBJ databases">
        <authorList>
            <person name="Varghese N."/>
            <person name="Submissions S."/>
        </authorList>
    </citation>
    <scope>NUCLEOTIDE SEQUENCE [LARGE SCALE GENOMIC DNA]</scope>
    <source>
        <strain evidence="4">CGMCC 1.10784</strain>
    </source>
</reference>
<dbReference type="PANTHER" id="PTHR40446">
    <property type="entry name" value="N-ACETYLGLUCOSAMINE-1-PHOSPHODIESTER ALPHA-N-ACETYLGLUCOSAMINIDASE"/>
    <property type="match status" value="1"/>
</dbReference>
<dbReference type="AlphaFoldDB" id="A0A1I2H6W8"/>
<name>A0A1I2H6W8_9BACL</name>
<evidence type="ECO:0000313" key="3">
    <source>
        <dbReference type="EMBL" id="SFF24727.1"/>
    </source>
</evidence>
<dbReference type="STRING" id="1045775.SAMN05216378_5671"/>
<dbReference type="InterPro" id="IPR012854">
    <property type="entry name" value="Cu_amine_oxidase-like_N"/>
</dbReference>
<protein>
    <submittedName>
        <fullName evidence="3">Copper amine oxidase N-terminal domain-containing protein</fullName>
    </submittedName>
</protein>
<dbReference type="Gene3D" id="3.30.457.10">
    <property type="entry name" value="Copper amine oxidase-like, N-terminal domain"/>
    <property type="match status" value="1"/>
</dbReference>
<feature type="domain" description="Copper amine oxidase-like N-terminal" evidence="1">
    <location>
        <begin position="798"/>
        <end position="904"/>
    </location>
</feature>
<evidence type="ECO:0000259" key="2">
    <source>
        <dbReference type="Pfam" id="PF09992"/>
    </source>
</evidence>
<evidence type="ECO:0000259" key="1">
    <source>
        <dbReference type="Pfam" id="PF07833"/>
    </source>
</evidence>
<keyword evidence="4" id="KW-1185">Reference proteome</keyword>
<dbReference type="Pfam" id="PF09992">
    <property type="entry name" value="NAGPA"/>
    <property type="match status" value="1"/>
</dbReference>